<evidence type="ECO:0000256" key="1">
    <source>
        <dbReference type="SAM" id="MobiDB-lite"/>
    </source>
</evidence>
<comment type="caution">
    <text evidence="3">The sequence shown here is derived from an EMBL/GenBank/DDBJ whole genome shotgun (WGS) entry which is preliminary data.</text>
</comment>
<sequence length="259" mass="28909">MILFGGDPHGDFRPVLRAVKTYSPQAVILLGDFDLARSLEEELAAILDKTEVWFIHGNHDADQDCWYDHLFSSQLAHRNLHGRVVKIAGQRVAGLGGVFRAKIWRPPAAPRFPSHHHLLSICGKGERWRGGIPRKHHASIFWQHYKALSNQQADILVTHEAPSCHCYGFKELDELAEALGVKAVFHGHHHEQYTKTISGGKILVHGVAKAGISDQAGNVLIPGKSDTYSRGQKSEVRGQRTRFSQTYGSQIRGTESYEL</sequence>
<protein>
    <submittedName>
        <fullName evidence="3">Metallophosphoesterase</fullName>
    </submittedName>
</protein>
<dbReference type="Proteomes" id="UP000651156">
    <property type="component" value="Unassembled WGS sequence"/>
</dbReference>
<organism evidence="3 4">
    <name type="scientific">Gloeocapsopsis crepidinum LEGE 06123</name>
    <dbReference type="NCBI Taxonomy" id="588587"/>
    <lineage>
        <taxon>Bacteria</taxon>
        <taxon>Bacillati</taxon>
        <taxon>Cyanobacteriota</taxon>
        <taxon>Cyanophyceae</taxon>
        <taxon>Oscillatoriophycideae</taxon>
        <taxon>Chroococcales</taxon>
        <taxon>Chroococcaceae</taxon>
        <taxon>Gloeocapsopsis</taxon>
    </lineage>
</organism>
<dbReference type="Pfam" id="PF00149">
    <property type="entry name" value="Metallophos"/>
    <property type="match status" value="1"/>
</dbReference>
<dbReference type="InterPro" id="IPR029052">
    <property type="entry name" value="Metallo-depent_PP-like"/>
</dbReference>
<feature type="domain" description="Calcineurin-like phosphoesterase" evidence="2">
    <location>
        <begin position="2"/>
        <end position="191"/>
    </location>
</feature>
<evidence type="ECO:0000259" key="2">
    <source>
        <dbReference type="Pfam" id="PF00149"/>
    </source>
</evidence>
<gene>
    <name evidence="3" type="ORF">IQ230_08480</name>
</gene>
<keyword evidence="4" id="KW-1185">Reference proteome</keyword>
<dbReference type="SUPFAM" id="SSF56300">
    <property type="entry name" value="Metallo-dependent phosphatases"/>
    <property type="match status" value="1"/>
</dbReference>
<dbReference type="InterPro" id="IPR004843">
    <property type="entry name" value="Calcineurin-like_PHP"/>
</dbReference>
<dbReference type="Gene3D" id="3.60.21.10">
    <property type="match status" value="1"/>
</dbReference>
<reference evidence="3 4" key="1">
    <citation type="submission" date="2020-10" db="EMBL/GenBank/DDBJ databases">
        <authorList>
            <person name="Castelo-Branco R."/>
            <person name="Eusebio N."/>
            <person name="Adriana R."/>
            <person name="Vieira A."/>
            <person name="Brugerolle De Fraissinette N."/>
            <person name="Rezende De Castro R."/>
            <person name="Schneider M.P."/>
            <person name="Vasconcelos V."/>
            <person name="Leao P.N."/>
        </authorList>
    </citation>
    <scope>NUCLEOTIDE SEQUENCE [LARGE SCALE GENOMIC DNA]</scope>
    <source>
        <strain evidence="3 4">LEGE 06123</strain>
    </source>
</reference>
<evidence type="ECO:0000313" key="3">
    <source>
        <dbReference type="EMBL" id="MBE9190394.1"/>
    </source>
</evidence>
<proteinExistence type="predicted"/>
<name>A0ABR9UQ41_9CHRO</name>
<dbReference type="EMBL" id="JADEWN010000016">
    <property type="protein sequence ID" value="MBE9190394.1"/>
    <property type="molecule type" value="Genomic_DNA"/>
</dbReference>
<accession>A0ABR9UQ41</accession>
<dbReference type="RefSeq" id="WP_193931579.1">
    <property type="nucleotide sequence ID" value="NZ_CAWPMZ010000034.1"/>
</dbReference>
<evidence type="ECO:0000313" key="4">
    <source>
        <dbReference type="Proteomes" id="UP000651156"/>
    </source>
</evidence>
<feature type="region of interest" description="Disordered" evidence="1">
    <location>
        <begin position="223"/>
        <end position="243"/>
    </location>
</feature>
<dbReference type="CDD" id="cd00838">
    <property type="entry name" value="MPP_superfamily"/>
    <property type="match status" value="1"/>
</dbReference>